<protein>
    <submittedName>
        <fullName evidence="5">Transcriptional regulator, GntR family</fullName>
    </submittedName>
</protein>
<dbReference type="InterPro" id="IPR000524">
    <property type="entry name" value="Tscrpt_reg_HTH_GntR"/>
</dbReference>
<keyword evidence="2" id="KW-0238">DNA-binding</keyword>
<accession>A0A1H8GYR6</accession>
<evidence type="ECO:0000259" key="4">
    <source>
        <dbReference type="PROSITE" id="PS50949"/>
    </source>
</evidence>
<dbReference type="InterPro" id="IPR011663">
    <property type="entry name" value="UTRA"/>
</dbReference>
<dbReference type="GO" id="GO:0045892">
    <property type="term" value="P:negative regulation of DNA-templated transcription"/>
    <property type="evidence" value="ECO:0007669"/>
    <property type="project" value="TreeGrafter"/>
</dbReference>
<dbReference type="SUPFAM" id="SSF46785">
    <property type="entry name" value="Winged helix' DNA-binding domain"/>
    <property type="match status" value="1"/>
</dbReference>
<evidence type="ECO:0000256" key="3">
    <source>
        <dbReference type="ARBA" id="ARBA00023163"/>
    </source>
</evidence>
<dbReference type="SMART" id="SM00345">
    <property type="entry name" value="HTH_GNTR"/>
    <property type="match status" value="1"/>
</dbReference>
<dbReference type="PROSITE" id="PS50949">
    <property type="entry name" value="HTH_GNTR"/>
    <property type="match status" value="1"/>
</dbReference>
<dbReference type="GO" id="GO:0003700">
    <property type="term" value="F:DNA-binding transcription factor activity"/>
    <property type="evidence" value="ECO:0007669"/>
    <property type="project" value="InterPro"/>
</dbReference>
<keyword evidence="3" id="KW-0804">Transcription</keyword>
<keyword evidence="6" id="KW-1185">Reference proteome</keyword>
<dbReference type="Proteomes" id="UP000183002">
    <property type="component" value="Unassembled WGS sequence"/>
</dbReference>
<feature type="domain" description="HTH gntR-type" evidence="4">
    <location>
        <begin position="16"/>
        <end position="84"/>
    </location>
</feature>
<dbReference type="Gene3D" id="3.40.1410.10">
    <property type="entry name" value="Chorismate lyase-like"/>
    <property type="match status" value="1"/>
</dbReference>
<dbReference type="EMBL" id="FOCO01000015">
    <property type="protein sequence ID" value="SEN48899.1"/>
    <property type="molecule type" value="Genomic_DNA"/>
</dbReference>
<dbReference type="STRING" id="1077947.SAMN05216227_101550"/>
<evidence type="ECO:0000256" key="2">
    <source>
        <dbReference type="ARBA" id="ARBA00023125"/>
    </source>
</evidence>
<dbReference type="PANTHER" id="PTHR44846">
    <property type="entry name" value="MANNOSYL-D-GLYCERATE TRANSPORT/METABOLISM SYSTEM REPRESSOR MNGR-RELATED"/>
    <property type="match status" value="1"/>
</dbReference>
<evidence type="ECO:0000313" key="5">
    <source>
        <dbReference type="EMBL" id="SEN48899.1"/>
    </source>
</evidence>
<evidence type="ECO:0000256" key="1">
    <source>
        <dbReference type="ARBA" id="ARBA00023015"/>
    </source>
</evidence>
<gene>
    <name evidence="5" type="ORF">SAMN05216227_101550</name>
</gene>
<dbReference type="SUPFAM" id="SSF64288">
    <property type="entry name" value="Chorismate lyase-like"/>
    <property type="match status" value="1"/>
</dbReference>
<dbReference type="Pfam" id="PF00392">
    <property type="entry name" value="GntR"/>
    <property type="match status" value="1"/>
</dbReference>
<dbReference type="OrthoDB" id="7173258at2"/>
<dbReference type="SMART" id="SM00866">
    <property type="entry name" value="UTRA"/>
    <property type="match status" value="1"/>
</dbReference>
<dbReference type="RefSeq" id="WP_050519753.1">
    <property type="nucleotide sequence ID" value="NZ_FOCO01000015.1"/>
</dbReference>
<sequence>MGLTLASSATKGLPDGGKAQRVFLHLHQEIARGAYAPGSVLPGEQKLAVTLGVSRVTVRRALDVLEADGLIERRAGSGTVVCAQKASPTMAADFSTLMPQLVEMGQNTTARLLSFSYGVPPAGVAAAMGLDGQARVQAAVRLRLVEGEPFSHLTTWVPEAIAQNYTEAELATTPLYRLLERSGVKVDAAHQTVSATLASPEVAEALGVRVGAPLLSLDRVVRDEEGRGVEYLAALYRPEMFRLEMTMSHVGTGKTRHWEPVINLARREAAE</sequence>
<dbReference type="GO" id="GO:0003677">
    <property type="term" value="F:DNA binding"/>
    <property type="evidence" value="ECO:0007669"/>
    <property type="project" value="UniProtKB-KW"/>
</dbReference>
<keyword evidence="1" id="KW-0805">Transcription regulation</keyword>
<proteinExistence type="predicted"/>
<organism evidence="5 6">
    <name type="scientific">Pseudorhodobacter antarcticus</name>
    <dbReference type="NCBI Taxonomy" id="1077947"/>
    <lineage>
        <taxon>Bacteria</taxon>
        <taxon>Pseudomonadati</taxon>
        <taxon>Pseudomonadota</taxon>
        <taxon>Alphaproteobacteria</taxon>
        <taxon>Rhodobacterales</taxon>
        <taxon>Paracoccaceae</taxon>
        <taxon>Pseudorhodobacter</taxon>
    </lineage>
</organism>
<reference evidence="5 6" key="1">
    <citation type="submission" date="2016-10" db="EMBL/GenBank/DDBJ databases">
        <authorList>
            <person name="de Groot N.N."/>
        </authorList>
    </citation>
    <scope>NUCLEOTIDE SEQUENCE [LARGE SCALE GENOMIC DNA]</scope>
    <source>
        <strain evidence="5 6">CGMCC 1.10836</strain>
    </source>
</reference>
<dbReference type="InterPro" id="IPR028978">
    <property type="entry name" value="Chorismate_lyase_/UTRA_dom_sf"/>
</dbReference>
<dbReference type="PRINTS" id="PR00035">
    <property type="entry name" value="HTHGNTR"/>
</dbReference>
<dbReference type="Pfam" id="PF07702">
    <property type="entry name" value="UTRA"/>
    <property type="match status" value="1"/>
</dbReference>
<dbReference type="AlphaFoldDB" id="A0A1H8GYR6"/>
<dbReference type="InterPro" id="IPR036390">
    <property type="entry name" value="WH_DNA-bd_sf"/>
</dbReference>
<name>A0A1H8GYR6_9RHOB</name>
<evidence type="ECO:0000313" key="6">
    <source>
        <dbReference type="Proteomes" id="UP000183002"/>
    </source>
</evidence>
<dbReference type="InterPro" id="IPR036388">
    <property type="entry name" value="WH-like_DNA-bd_sf"/>
</dbReference>
<dbReference type="InterPro" id="IPR050679">
    <property type="entry name" value="Bact_HTH_transcr_reg"/>
</dbReference>
<dbReference type="Gene3D" id="1.10.10.10">
    <property type="entry name" value="Winged helix-like DNA-binding domain superfamily/Winged helix DNA-binding domain"/>
    <property type="match status" value="1"/>
</dbReference>
<dbReference type="PANTHER" id="PTHR44846:SF1">
    <property type="entry name" value="MANNOSYL-D-GLYCERATE TRANSPORT_METABOLISM SYSTEM REPRESSOR MNGR-RELATED"/>
    <property type="match status" value="1"/>
</dbReference>
<dbReference type="CDD" id="cd07377">
    <property type="entry name" value="WHTH_GntR"/>
    <property type="match status" value="1"/>
</dbReference>